<gene>
    <name evidence="2" type="ORF">RH857_12585</name>
</gene>
<dbReference type="EMBL" id="JAVKGT010000044">
    <property type="protein sequence ID" value="MDR5712957.1"/>
    <property type="molecule type" value="Genomic_DNA"/>
</dbReference>
<evidence type="ECO:0000256" key="1">
    <source>
        <dbReference type="SAM" id="MobiDB-lite"/>
    </source>
</evidence>
<keyword evidence="3" id="KW-1185">Reference proteome</keyword>
<dbReference type="Proteomes" id="UP001260872">
    <property type="component" value="Unassembled WGS sequence"/>
</dbReference>
<proteinExistence type="predicted"/>
<name>A0ABU1FXH5_9MICC</name>
<evidence type="ECO:0000313" key="3">
    <source>
        <dbReference type="Proteomes" id="UP001260872"/>
    </source>
</evidence>
<feature type="region of interest" description="Disordered" evidence="1">
    <location>
        <begin position="133"/>
        <end position="187"/>
    </location>
</feature>
<dbReference type="RefSeq" id="WP_310538325.1">
    <property type="nucleotide sequence ID" value="NZ_BAAAOC010000012.1"/>
</dbReference>
<comment type="caution">
    <text evidence="2">The sequence shown here is derived from an EMBL/GenBank/DDBJ whole genome shotgun (WGS) entry which is preliminary data.</text>
</comment>
<sequence length="187" mass="21446">MLLANKARTYAGVLPLVPGRYLRTSRDSTREDFDAGVQELTHARFLVIDEDSQEILIRSFVRHHEVIKQPNLTKNMVRSLDSVYSRRILDVLLMELARYLREEPELKGWAEIEEEDPRLWVALCQTMQRLEEARAAGADPETGELDDPEETHGNGQEFDDESGYEPVDSLPDRLPIYADELSSSVPY</sequence>
<evidence type="ECO:0008006" key="4">
    <source>
        <dbReference type="Google" id="ProtNLM"/>
    </source>
</evidence>
<accession>A0ABU1FXH5</accession>
<reference evidence="3" key="1">
    <citation type="submission" date="2023-07" db="EMBL/GenBank/DDBJ databases">
        <title>Description of three actinobacteria isolated from air of manufacturing shop in a pharmaceutical factory.</title>
        <authorList>
            <person name="Zhang D.-F."/>
        </authorList>
    </citation>
    <scope>NUCLEOTIDE SEQUENCE [LARGE SCALE GENOMIC DNA]</scope>
    <source>
        <strain evidence="3">CCTCC AB 207010</strain>
    </source>
</reference>
<evidence type="ECO:0000313" key="2">
    <source>
        <dbReference type="EMBL" id="MDR5712957.1"/>
    </source>
</evidence>
<organism evidence="2 3">
    <name type="scientific">Nesterenkonia flava</name>
    <dbReference type="NCBI Taxonomy" id="469799"/>
    <lineage>
        <taxon>Bacteria</taxon>
        <taxon>Bacillati</taxon>
        <taxon>Actinomycetota</taxon>
        <taxon>Actinomycetes</taxon>
        <taxon>Micrococcales</taxon>
        <taxon>Micrococcaceae</taxon>
        <taxon>Nesterenkonia</taxon>
    </lineage>
</organism>
<protein>
    <recommendedName>
        <fullName evidence="4">DUF4194 domain-containing protein</fullName>
    </recommendedName>
</protein>